<gene>
    <name evidence="1" type="ORF">FYY55_09605</name>
</gene>
<accession>A0A5Y8R0A0</accession>
<organism evidence="1">
    <name type="scientific">Campylobacter coli</name>
    <dbReference type="NCBI Taxonomy" id="195"/>
    <lineage>
        <taxon>Bacteria</taxon>
        <taxon>Pseudomonadati</taxon>
        <taxon>Campylobacterota</taxon>
        <taxon>Epsilonproteobacteria</taxon>
        <taxon>Campylobacterales</taxon>
        <taxon>Campylobacteraceae</taxon>
        <taxon>Campylobacter</taxon>
    </lineage>
</organism>
<sequence length="131" mass="14747">KAEKAYYKSLKTKRERYKYLAIRSGLRSVVIDIPYDAYANVDEKGRLVNEDYAYIYDEVSSHRGTLKSYSFFNEWELSALLLGNIKASPTAAVGFKARQQQALFLQAQLGDKNAFKSLGLAVLCSNSFLTG</sequence>
<evidence type="ECO:0000313" key="1">
    <source>
        <dbReference type="EMBL" id="ECQ5115412.1"/>
    </source>
</evidence>
<protein>
    <submittedName>
        <fullName evidence="1">Uncharacterized protein</fullName>
    </submittedName>
</protein>
<proteinExistence type="predicted"/>
<comment type="caution">
    <text evidence="1">The sequence shown here is derived from an EMBL/GenBank/DDBJ whole genome shotgun (WGS) entry which is preliminary data.</text>
</comment>
<feature type="non-terminal residue" evidence="1">
    <location>
        <position position="1"/>
    </location>
</feature>
<name>A0A5Y8R0A0_CAMCO</name>
<reference evidence="1" key="1">
    <citation type="submission" date="2019-08" db="EMBL/GenBank/DDBJ databases">
        <authorList>
            <person name="Ashton P.M."/>
            <person name="Dallman T."/>
            <person name="Nair S."/>
            <person name="De Pinna E."/>
            <person name="Peters T."/>
            <person name="Grant K."/>
        </authorList>
    </citation>
    <scope>NUCLEOTIDE SEQUENCE</scope>
    <source>
        <strain evidence="1">285779</strain>
    </source>
</reference>
<dbReference type="EMBL" id="AAKBEM010000062">
    <property type="protein sequence ID" value="ECQ5115412.1"/>
    <property type="molecule type" value="Genomic_DNA"/>
</dbReference>
<dbReference type="AlphaFoldDB" id="A0A5Y8R0A0"/>
<feature type="non-terminal residue" evidence="1">
    <location>
        <position position="131"/>
    </location>
</feature>